<dbReference type="OrthoDB" id="5239715at2759"/>
<dbReference type="InterPro" id="IPR001806">
    <property type="entry name" value="Small_GTPase"/>
</dbReference>
<sequence length="459" mass="49821">MGREEYPKARILLLGAPGSGKNCLESRFTTMTFPPPYNPALTLSSRRLFTLTSRGSQPSTPSVQSTLSLRPSLGDSREQGFPETPRPQTGSSTYSRESAPGVVSIPGPADLTATHSGSQGGTDGCAECIRTANTFMIEVINYPGLELAKERANVLSAGDYDAVLLVYDRSRLDGPAKREKGEPENPARFPKEGPIVALAGNKADVDSAPSRHGLRLTSPRARRREIQPAEPEQASGSGSNSSEPRGEIPRSASSLSMTMREFVADGRRSAMSMESSIVRTPSKLLKRKSSQSRRLAPQIALAARQTAEGETLARELQVQIPFLETSAKSGDNVEELFEAILREILASKGHRVRESVLPRDSTPCKRHAAMDSKFNSAANSPTNVIPEGRLAIHHAYNQHGTRSSGEWPSAFVRERSPEASDLNTEPNSPPVVAKPKKEGMLRRMSSIFGRRKPVERIST</sequence>
<feature type="region of interest" description="Disordered" evidence="3">
    <location>
        <begin position="399"/>
        <end position="459"/>
    </location>
</feature>
<feature type="compositionally biased region" description="Polar residues" evidence="3">
    <location>
        <begin position="234"/>
        <end position="243"/>
    </location>
</feature>
<dbReference type="AlphaFoldDB" id="A0A9P1M752"/>
<dbReference type="GO" id="GO:0005525">
    <property type="term" value="F:GTP binding"/>
    <property type="evidence" value="ECO:0007669"/>
    <property type="project" value="UniProtKB-KW"/>
</dbReference>
<evidence type="ECO:0008006" key="6">
    <source>
        <dbReference type="Google" id="ProtNLM"/>
    </source>
</evidence>
<dbReference type="EMBL" id="CALLCH030000001">
    <property type="protein sequence ID" value="CAI4210939.1"/>
    <property type="molecule type" value="Genomic_DNA"/>
</dbReference>
<gene>
    <name evidence="4" type="ORF">PPNO1_LOCUS735</name>
</gene>
<dbReference type="Pfam" id="PF00071">
    <property type="entry name" value="Ras"/>
    <property type="match status" value="1"/>
</dbReference>
<evidence type="ECO:0000256" key="3">
    <source>
        <dbReference type="SAM" id="MobiDB-lite"/>
    </source>
</evidence>
<keyword evidence="2" id="KW-0342">GTP-binding</keyword>
<evidence type="ECO:0000313" key="5">
    <source>
        <dbReference type="Proteomes" id="UP000838763"/>
    </source>
</evidence>
<evidence type="ECO:0000313" key="4">
    <source>
        <dbReference type="EMBL" id="CAI4210939.1"/>
    </source>
</evidence>
<dbReference type="InterPro" id="IPR050227">
    <property type="entry name" value="Rab"/>
</dbReference>
<dbReference type="GO" id="GO:0003924">
    <property type="term" value="F:GTPase activity"/>
    <property type="evidence" value="ECO:0007669"/>
    <property type="project" value="InterPro"/>
</dbReference>
<dbReference type="Gene3D" id="3.40.50.300">
    <property type="entry name" value="P-loop containing nucleotide triphosphate hydrolases"/>
    <property type="match status" value="1"/>
</dbReference>
<feature type="compositionally biased region" description="Polar residues" evidence="3">
    <location>
        <begin position="55"/>
        <end position="69"/>
    </location>
</feature>
<dbReference type="Proteomes" id="UP000838763">
    <property type="component" value="Unassembled WGS sequence"/>
</dbReference>
<name>A0A9P1M752_9PEZI</name>
<evidence type="ECO:0000256" key="2">
    <source>
        <dbReference type="ARBA" id="ARBA00023134"/>
    </source>
</evidence>
<feature type="region of interest" description="Disordered" evidence="3">
    <location>
        <begin position="201"/>
        <end position="257"/>
    </location>
</feature>
<dbReference type="PANTHER" id="PTHR47977">
    <property type="entry name" value="RAS-RELATED PROTEIN RAB"/>
    <property type="match status" value="1"/>
</dbReference>
<dbReference type="InterPro" id="IPR027417">
    <property type="entry name" value="P-loop_NTPase"/>
</dbReference>
<keyword evidence="1" id="KW-0547">Nucleotide-binding</keyword>
<dbReference type="SUPFAM" id="SSF52540">
    <property type="entry name" value="P-loop containing nucleoside triphosphate hydrolases"/>
    <property type="match status" value="1"/>
</dbReference>
<feature type="region of interest" description="Disordered" evidence="3">
    <location>
        <begin position="52"/>
        <end position="121"/>
    </location>
</feature>
<evidence type="ECO:0000256" key="1">
    <source>
        <dbReference type="ARBA" id="ARBA00022741"/>
    </source>
</evidence>
<dbReference type="PRINTS" id="PR00449">
    <property type="entry name" value="RASTRNSFRMNG"/>
</dbReference>
<keyword evidence="5" id="KW-1185">Reference proteome</keyword>
<accession>A0A9P1M752</accession>
<reference evidence="4" key="1">
    <citation type="submission" date="2022-11" db="EMBL/GenBank/DDBJ databases">
        <authorList>
            <person name="Scott C."/>
            <person name="Bruce N."/>
        </authorList>
    </citation>
    <scope>NUCLEOTIDE SEQUENCE</scope>
</reference>
<protein>
    <recommendedName>
        <fullName evidence="6">Ras-domain-containing protein</fullName>
    </recommendedName>
</protein>
<feature type="compositionally biased region" description="Polar residues" evidence="3">
    <location>
        <begin position="86"/>
        <end position="96"/>
    </location>
</feature>
<organism evidence="4 5">
    <name type="scientific">Parascedosporium putredinis</name>
    <dbReference type="NCBI Taxonomy" id="1442378"/>
    <lineage>
        <taxon>Eukaryota</taxon>
        <taxon>Fungi</taxon>
        <taxon>Dikarya</taxon>
        <taxon>Ascomycota</taxon>
        <taxon>Pezizomycotina</taxon>
        <taxon>Sordariomycetes</taxon>
        <taxon>Hypocreomycetidae</taxon>
        <taxon>Microascales</taxon>
        <taxon>Microascaceae</taxon>
        <taxon>Parascedosporium</taxon>
    </lineage>
</organism>
<proteinExistence type="predicted"/>
<comment type="caution">
    <text evidence="4">The sequence shown here is derived from an EMBL/GenBank/DDBJ whole genome shotgun (WGS) entry which is preliminary data.</text>
</comment>